<feature type="binding site" evidence="5">
    <location>
        <position position="130"/>
    </location>
    <ligand>
        <name>FAD</name>
        <dbReference type="ChEBI" id="CHEBI:57692"/>
    </ligand>
</feature>
<feature type="domain" description="Glucose-methanol-choline oxidoreductase N-terminal" evidence="7">
    <location>
        <begin position="49"/>
        <end position="344"/>
    </location>
</feature>
<feature type="domain" description="Glucose-methanol-choline oxidoreductase C-terminal" evidence="8">
    <location>
        <begin position="458"/>
        <end position="595"/>
    </location>
</feature>
<evidence type="ECO:0000313" key="9">
    <source>
        <dbReference type="EMBL" id="KAF0768890.1"/>
    </source>
</evidence>
<dbReference type="Gene3D" id="3.50.50.60">
    <property type="entry name" value="FAD/NAD(P)-binding domain"/>
    <property type="match status" value="1"/>
</dbReference>
<feature type="transmembrane region" description="Helical" evidence="6">
    <location>
        <begin position="6"/>
        <end position="27"/>
    </location>
</feature>
<dbReference type="InterPro" id="IPR036188">
    <property type="entry name" value="FAD/NAD-bd_sf"/>
</dbReference>
<dbReference type="Pfam" id="PF00732">
    <property type="entry name" value="GMC_oxred_N"/>
    <property type="match status" value="1"/>
</dbReference>
<sequence>MTMTFYQVLIYLSYTILVNIFMSYIVADYFLNVTLDQYTGYEHVKTRYFDHIIVGGGTAGIAVASRLAENEAHTVLLIEAGPKVSFLHDIPLATPMFQKSPIDWQHQTESQLDACLAMKNNSSQWPSGKVLGGSSRINFNIHVRGHISTDYSLWQSEQDWTKEDVLYYFNKYEKADKYNRSPNKKQFFSHQPTHVTPIAKAILEAADELDFDTSIDMNNDGFHIPRRDGGSFSLTPVSIRTGARLSAEHLYLKSKKKKNLVVLTNAQVTKVLFKHNYEANGVMYNRFNQVFKVYAHKSVVMSAGTLNTAKILLLSGIGPAQQLKPLKIPVIADLAVGENLQDHIITGLDMITLQNSLDLTFKDFISPINIYKYFFKGTGTWTHPGCEAVGLLQLPSDKKNYSMSSPDLQFMLLPYGISSDAGAAYFNHLNLKNEIWNEYFQPLVGRQVISLAPTLLHPQSTGYVKLNINRELIVQPNYLQKPHDVNVLVQGMKLVNKFVKTKTLSKFGAMLNTKHFPGCEKYNFGSDHYWECYIRHMTLTSYHPVGTCKMGSIHSKSVVDHSLRVHKLNKLYVIDASIMPSMPSGNINAVVAMIAEKGADLIKKHCFQRTQKCKIIDFLYYGYRY</sequence>
<keyword evidence="3" id="KW-0285">Flavoprotein</keyword>
<evidence type="ECO:0000313" key="10">
    <source>
        <dbReference type="Proteomes" id="UP000478052"/>
    </source>
</evidence>
<dbReference type="InterPro" id="IPR012132">
    <property type="entry name" value="GMC_OxRdtase"/>
</dbReference>
<dbReference type="PANTHER" id="PTHR11552:SF147">
    <property type="entry name" value="CHOLINE DEHYDROGENASE, MITOCHONDRIAL"/>
    <property type="match status" value="1"/>
</dbReference>
<dbReference type="PIRSF" id="PIRSF000137">
    <property type="entry name" value="Alcohol_oxidase"/>
    <property type="match status" value="1"/>
</dbReference>
<keyword evidence="10" id="KW-1185">Reference proteome</keyword>
<comment type="similarity">
    <text evidence="2">Belongs to the GMC oxidoreductase family.</text>
</comment>
<evidence type="ECO:0000259" key="7">
    <source>
        <dbReference type="Pfam" id="PF00732"/>
    </source>
</evidence>
<dbReference type="Gene3D" id="3.30.560.10">
    <property type="entry name" value="Glucose Oxidase, domain 3"/>
    <property type="match status" value="1"/>
</dbReference>
<organism evidence="9 10">
    <name type="scientific">Aphis craccivora</name>
    <name type="common">Cowpea aphid</name>
    <dbReference type="NCBI Taxonomy" id="307492"/>
    <lineage>
        <taxon>Eukaryota</taxon>
        <taxon>Metazoa</taxon>
        <taxon>Ecdysozoa</taxon>
        <taxon>Arthropoda</taxon>
        <taxon>Hexapoda</taxon>
        <taxon>Insecta</taxon>
        <taxon>Pterygota</taxon>
        <taxon>Neoptera</taxon>
        <taxon>Paraneoptera</taxon>
        <taxon>Hemiptera</taxon>
        <taxon>Sternorrhyncha</taxon>
        <taxon>Aphidomorpha</taxon>
        <taxon>Aphidoidea</taxon>
        <taxon>Aphididae</taxon>
        <taxon>Aphidini</taxon>
        <taxon>Aphis</taxon>
        <taxon>Aphis</taxon>
    </lineage>
</organism>
<dbReference type="SUPFAM" id="SSF54373">
    <property type="entry name" value="FAD-linked reductases, C-terminal domain"/>
    <property type="match status" value="1"/>
</dbReference>
<dbReference type="PANTHER" id="PTHR11552">
    <property type="entry name" value="GLUCOSE-METHANOL-CHOLINE GMC OXIDOREDUCTASE"/>
    <property type="match status" value="1"/>
</dbReference>
<evidence type="ECO:0000256" key="4">
    <source>
        <dbReference type="ARBA" id="ARBA00022827"/>
    </source>
</evidence>
<evidence type="ECO:0000256" key="3">
    <source>
        <dbReference type="ARBA" id="ARBA00022630"/>
    </source>
</evidence>
<proteinExistence type="inferred from homology"/>
<keyword evidence="4 5" id="KW-0274">FAD</keyword>
<accession>A0A6G0ZDW3</accession>
<keyword evidence="6" id="KW-1133">Transmembrane helix</keyword>
<dbReference type="EMBL" id="VUJU01000681">
    <property type="protein sequence ID" value="KAF0768890.1"/>
    <property type="molecule type" value="Genomic_DNA"/>
</dbReference>
<keyword evidence="6" id="KW-0812">Transmembrane</keyword>
<dbReference type="GO" id="GO:0016614">
    <property type="term" value="F:oxidoreductase activity, acting on CH-OH group of donors"/>
    <property type="evidence" value="ECO:0007669"/>
    <property type="project" value="InterPro"/>
</dbReference>
<dbReference type="Pfam" id="PF05199">
    <property type="entry name" value="GMC_oxred_C"/>
    <property type="match status" value="1"/>
</dbReference>
<dbReference type="OrthoDB" id="5428259at2759"/>
<evidence type="ECO:0000259" key="8">
    <source>
        <dbReference type="Pfam" id="PF05199"/>
    </source>
</evidence>
<dbReference type="InterPro" id="IPR007867">
    <property type="entry name" value="GMC_OxRtase_C"/>
</dbReference>
<comment type="cofactor">
    <cofactor evidence="1 5">
        <name>FAD</name>
        <dbReference type="ChEBI" id="CHEBI:57692"/>
    </cofactor>
</comment>
<dbReference type="GO" id="GO:0050660">
    <property type="term" value="F:flavin adenine dinucleotide binding"/>
    <property type="evidence" value="ECO:0007669"/>
    <property type="project" value="InterPro"/>
</dbReference>
<dbReference type="Proteomes" id="UP000478052">
    <property type="component" value="Unassembled WGS sequence"/>
</dbReference>
<gene>
    <name evidence="9" type="ORF">FWK35_00006909</name>
</gene>
<evidence type="ECO:0000256" key="5">
    <source>
        <dbReference type="PIRSR" id="PIRSR000137-2"/>
    </source>
</evidence>
<evidence type="ECO:0000256" key="2">
    <source>
        <dbReference type="ARBA" id="ARBA00010790"/>
    </source>
</evidence>
<keyword evidence="6" id="KW-0472">Membrane</keyword>
<dbReference type="SUPFAM" id="SSF51905">
    <property type="entry name" value="FAD/NAD(P)-binding domain"/>
    <property type="match status" value="1"/>
</dbReference>
<dbReference type="InterPro" id="IPR000172">
    <property type="entry name" value="GMC_OxRdtase_N"/>
</dbReference>
<evidence type="ECO:0000256" key="6">
    <source>
        <dbReference type="SAM" id="Phobius"/>
    </source>
</evidence>
<evidence type="ECO:0000256" key="1">
    <source>
        <dbReference type="ARBA" id="ARBA00001974"/>
    </source>
</evidence>
<dbReference type="AlphaFoldDB" id="A0A6G0ZDW3"/>
<reference evidence="9 10" key="1">
    <citation type="submission" date="2019-08" db="EMBL/GenBank/DDBJ databases">
        <title>Whole genome of Aphis craccivora.</title>
        <authorList>
            <person name="Voronova N.V."/>
            <person name="Shulinski R.S."/>
            <person name="Bandarenka Y.V."/>
            <person name="Zhorov D.G."/>
            <person name="Warner D."/>
        </authorList>
    </citation>
    <scope>NUCLEOTIDE SEQUENCE [LARGE SCALE GENOMIC DNA]</scope>
    <source>
        <strain evidence="9">180601</strain>
        <tissue evidence="9">Whole Body</tissue>
    </source>
</reference>
<name>A0A6G0ZDW3_APHCR</name>
<feature type="binding site" evidence="5">
    <location>
        <position position="268"/>
    </location>
    <ligand>
        <name>FAD</name>
        <dbReference type="ChEBI" id="CHEBI:57692"/>
    </ligand>
</feature>
<comment type="caution">
    <text evidence="9">The sequence shown here is derived from an EMBL/GenBank/DDBJ whole genome shotgun (WGS) entry which is preliminary data.</text>
</comment>
<protein>
    <submittedName>
        <fullName evidence="9">Glucose dehydrogenase</fullName>
    </submittedName>
</protein>